<dbReference type="SMART" id="SM00237">
    <property type="entry name" value="Calx_beta"/>
    <property type="match status" value="1"/>
</dbReference>
<evidence type="ECO:0000256" key="2">
    <source>
        <dbReference type="ARBA" id="ARBA00022670"/>
    </source>
</evidence>
<dbReference type="GO" id="GO:0007154">
    <property type="term" value="P:cell communication"/>
    <property type="evidence" value="ECO:0007669"/>
    <property type="project" value="InterPro"/>
</dbReference>
<dbReference type="Pfam" id="PF00082">
    <property type="entry name" value="Peptidase_S8"/>
    <property type="match status" value="1"/>
</dbReference>
<dbReference type="PANTHER" id="PTHR43806">
    <property type="entry name" value="PEPTIDASE S8"/>
    <property type="match status" value="1"/>
</dbReference>
<evidence type="ECO:0000256" key="8">
    <source>
        <dbReference type="PIRSR" id="PIRSR615500-1"/>
    </source>
</evidence>
<dbReference type="InterPro" id="IPR023828">
    <property type="entry name" value="Peptidase_S8_Ser-AS"/>
</dbReference>
<dbReference type="Pfam" id="PF18998">
    <property type="entry name" value="Flg_new_2"/>
    <property type="match status" value="1"/>
</dbReference>
<evidence type="ECO:0000313" key="15">
    <source>
        <dbReference type="Proteomes" id="UP000322981"/>
    </source>
</evidence>
<feature type="signal peptide" evidence="12">
    <location>
        <begin position="1"/>
        <end position="30"/>
    </location>
</feature>
<dbReference type="InterPro" id="IPR023827">
    <property type="entry name" value="Peptidase_S8_Asp-AS"/>
</dbReference>
<feature type="domain" description="Calx-beta" evidence="13">
    <location>
        <begin position="559"/>
        <end position="657"/>
    </location>
</feature>
<dbReference type="InterPro" id="IPR036852">
    <property type="entry name" value="Peptidase_S8/S53_dom_sf"/>
</dbReference>
<keyword evidence="3 12" id="KW-0732">Signal</keyword>
<feature type="active site" description="Charge relay system" evidence="8 9">
    <location>
        <position position="288"/>
    </location>
</feature>
<dbReference type="SUPFAM" id="SSF141072">
    <property type="entry name" value="CalX-like"/>
    <property type="match status" value="1"/>
</dbReference>
<evidence type="ECO:0000256" key="12">
    <source>
        <dbReference type="SAM" id="SignalP"/>
    </source>
</evidence>
<comment type="similarity">
    <text evidence="1 9 10">Belongs to the peptidase S8 family.</text>
</comment>
<dbReference type="PRINTS" id="PR00723">
    <property type="entry name" value="SUBTILISIN"/>
</dbReference>
<dbReference type="InterPro" id="IPR003644">
    <property type="entry name" value="Calx_beta"/>
</dbReference>
<name>A0A5M8FVX9_9GAMM</name>
<dbReference type="Proteomes" id="UP000322981">
    <property type="component" value="Unassembled WGS sequence"/>
</dbReference>
<dbReference type="InterPro" id="IPR022398">
    <property type="entry name" value="Peptidase_S8_His-AS"/>
</dbReference>
<dbReference type="InterPro" id="IPR044060">
    <property type="entry name" value="Bacterial_rp_domain"/>
</dbReference>
<keyword evidence="2 9" id="KW-0645">Protease</keyword>
<feature type="active site" description="Charge relay system" evidence="8 9">
    <location>
        <position position="501"/>
    </location>
</feature>
<dbReference type="AlphaFoldDB" id="A0A5M8FVX9"/>
<accession>A0A5M8FVX9</accession>
<organism evidence="14 15">
    <name type="scientific">Thiohalocapsa marina</name>
    <dbReference type="NCBI Taxonomy" id="424902"/>
    <lineage>
        <taxon>Bacteria</taxon>
        <taxon>Pseudomonadati</taxon>
        <taxon>Pseudomonadota</taxon>
        <taxon>Gammaproteobacteria</taxon>
        <taxon>Chromatiales</taxon>
        <taxon>Chromatiaceae</taxon>
        <taxon>Thiohalocapsa</taxon>
    </lineage>
</organism>
<dbReference type="OrthoDB" id="9790784at2"/>
<feature type="active site" description="Charge relay system" evidence="8 9">
    <location>
        <position position="243"/>
    </location>
</feature>
<dbReference type="GO" id="GO:0006508">
    <property type="term" value="P:proteolysis"/>
    <property type="evidence" value="ECO:0007669"/>
    <property type="project" value="UniProtKB-KW"/>
</dbReference>
<evidence type="ECO:0000256" key="7">
    <source>
        <dbReference type="ARBA" id="ARBA00022837"/>
    </source>
</evidence>
<gene>
    <name evidence="14" type="ORF">F2Q65_01180</name>
</gene>
<dbReference type="PROSITE" id="PS00138">
    <property type="entry name" value="SUBTILASE_SER"/>
    <property type="match status" value="1"/>
</dbReference>
<evidence type="ECO:0000259" key="13">
    <source>
        <dbReference type="SMART" id="SM00237"/>
    </source>
</evidence>
<dbReference type="GO" id="GO:0016020">
    <property type="term" value="C:membrane"/>
    <property type="evidence" value="ECO:0007669"/>
    <property type="project" value="InterPro"/>
</dbReference>
<comment type="caution">
    <text evidence="14">The sequence shown here is derived from an EMBL/GenBank/DDBJ whole genome shotgun (WGS) entry which is preliminary data.</text>
</comment>
<proteinExistence type="inferred from homology"/>
<feature type="chain" id="PRO_5024385289" evidence="12">
    <location>
        <begin position="31"/>
        <end position="823"/>
    </location>
</feature>
<evidence type="ECO:0000256" key="9">
    <source>
        <dbReference type="PROSITE-ProRule" id="PRU01240"/>
    </source>
</evidence>
<dbReference type="InterPro" id="IPR055015">
    <property type="entry name" value="GCX_COOH"/>
</dbReference>
<protein>
    <submittedName>
        <fullName evidence="14">S8 family serine peptidase</fullName>
    </submittedName>
</protein>
<dbReference type="InterPro" id="IPR000209">
    <property type="entry name" value="Peptidase_S8/S53_dom"/>
</dbReference>
<dbReference type="GO" id="GO:0004252">
    <property type="term" value="F:serine-type endopeptidase activity"/>
    <property type="evidence" value="ECO:0007669"/>
    <property type="project" value="UniProtKB-UniRule"/>
</dbReference>
<dbReference type="InterPro" id="IPR050131">
    <property type="entry name" value="Peptidase_S8_subtilisin-like"/>
</dbReference>
<dbReference type="PROSITE" id="PS51892">
    <property type="entry name" value="SUBTILASE"/>
    <property type="match status" value="1"/>
</dbReference>
<evidence type="ECO:0000256" key="4">
    <source>
        <dbReference type="ARBA" id="ARBA00022737"/>
    </source>
</evidence>
<evidence type="ECO:0000256" key="1">
    <source>
        <dbReference type="ARBA" id="ARBA00011073"/>
    </source>
</evidence>
<dbReference type="NCBIfam" id="NF045639">
    <property type="entry name" value="GCX_COOH"/>
    <property type="match status" value="1"/>
</dbReference>
<dbReference type="Pfam" id="PF03160">
    <property type="entry name" value="Calx-beta"/>
    <property type="match status" value="1"/>
</dbReference>
<keyword evidence="5 9" id="KW-0378">Hydrolase</keyword>
<feature type="region of interest" description="Disordered" evidence="11">
    <location>
        <begin position="269"/>
        <end position="288"/>
    </location>
</feature>
<evidence type="ECO:0000313" key="14">
    <source>
        <dbReference type="EMBL" id="KAA6187879.1"/>
    </source>
</evidence>
<reference evidence="14 15" key="1">
    <citation type="submission" date="2019-09" db="EMBL/GenBank/DDBJ databases">
        <title>Whole-genome sequence of the purple sulfur bacterium Thiohalocapsa marina DSM 19078.</title>
        <authorList>
            <person name="Kyndt J.A."/>
            <person name="Meyer T.E."/>
        </authorList>
    </citation>
    <scope>NUCLEOTIDE SEQUENCE [LARGE SCALE GENOMIC DNA]</scope>
    <source>
        <strain evidence="14 15">DSM 19078</strain>
    </source>
</reference>
<keyword evidence="6 9" id="KW-0720">Serine protease</keyword>
<evidence type="ECO:0000256" key="3">
    <source>
        <dbReference type="ARBA" id="ARBA00022729"/>
    </source>
</evidence>
<evidence type="ECO:0000256" key="6">
    <source>
        <dbReference type="ARBA" id="ARBA00022825"/>
    </source>
</evidence>
<dbReference type="Gene3D" id="2.60.40.2030">
    <property type="match status" value="1"/>
</dbReference>
<dbReference type="RefSeq" id="WP_150089554.1">
    <property type="nucleotide sequence ID" value="NZ_VWXX01000001.1"/>
</dbReference>
<evidence type="ECO:0000256" key="5">
    <source>
        <dbReference type="ARBA" id="ARBA00022801"/>
    </source>
</evidence>
<keyword evidence="7" id="KW-0106">Calcium</keyword>
<dbReference type="InterPro" id="IPR038081">
    <property type="entry name" value="CalX-like_sf"/>
</dbReference>
<keyword evidence="15" id="KW-1185">Reference proteome</keyword>
<keyword evidence="4" id="KW-0677">Repeat</keyword>
<dbReference type="EMBL" id="VWXX01000001">
    <property type="protein sequence ID" value="KAA6187879.1"/>
    <property type="molecule type" value="Genomic_DNA"/>
</dbReference>
<sequence length="823" mass="84104">MFKRRIWACSRRTGHLSLVLALLAGVPASADNNFLDDLGPFGADPVEASGPPRELPATAEDRELASASAVSAAESARLTQLAGNAKLLNAQAVLQPLSRGAPETSVIVILEPSATARELAAQSHYALNRPAAFERAGAPVYYDLQNTHVRGLLRDTVSQAVDRFIVENERVGLVVTQRFSYQFGFAGRVDLDTLEYLLAHPDVLSIEEDGILYPHLAQGILLMQADGPSAAYDGSGISIAIVDTGIDTSHPMLGGGGNPIFNDKVIGGYDTGDGDADPRPNSSTGDPHGTACAGIAAGALGTIGDYIGGVAPGAKLYALKISAGDGGSATFSAMIAAWEWAITHQDDDPDNPIMVISTSFGGGRYASTCDSASSGMTTAAANAVAAGISIFVSSGNDGYCDSMGWPACISWVNSVGAVYDDNFGTYYPCVSSASCASKISTTQCTGYYVVDSTAPDKVTSYSNSADFLTLFAPANQAYTTDITGSGGYASGDYTSGFGGTSAACPYAAGAAAVLQAAARAKTGAFLSPAEVTSYLTTHGTIVTDSKITSVQKPRIDLQNAVDALPDGTPTVTVAATDATATEAGPTTGTFRFSRTGDTSAGLSVNYTVSGTATAGTDYQTLGTSISFSAGASTADKVLTPMQDALVEADETVVLALAEGSGYEVGSPSSATVTITSDDVQSYTVTATAGTGGEIDPLSRSVIHGDTTTFTVTPDSGYRIDTVIGCSGTLSGDTYTTGAITGVCAVSANFIEGCVDELVLEDQTESASISHVARQTIIAGPGYTIASTGDVTFAAGQQIRLRPGFSVQAGGQFRATIDSSACPP</sequence>
<dbReference type="Gene3D" id="3.40.50.200">
    <property type="entry name" value="Peptidase S8/S53 domain"/>
    <property type="match status" value="1"/>
</dbReference>
<evidence type="ECO:0000256" key="10">
    <source>
        <dbReference type="RuleBase" id="RU003355"/>
    </source>
</evidence>
<evidence type="ECO:0000256" key="11">
    <source>
        <dbReference type="SAM" id="MobiDB-lite"/>
    </source>
</evidence>
<dbReference type="PROSITE" id="PS00137">
    <property type="entry name" value="SUBTILASE_HIS"/>
    <property type="match status" value="1"/>
</dbReference>
<dbReference type="PROSITE" id="PS00136">
    <property type="entry name" value="SUBTILASE_ASP"/>
    <property type="match status" value="1"/>
</dbReference>
<dbReference type="PANTHER" id="PTHR43806:SF11">
    <property type="entry name" value="CEREVISIN-RELATED"/>
    <property type="match status" value="1"/>
</dbReference>
<dbReference type="SUPFAM" id="SSF52743">
    <property type="entry name" value="Subtilisin-like"/>
    <property type="match status" value="1"/>
</dbReference>
<dbReference type="InterPro" id="IPR015500">
    <property type="entry name" value="Peptidase_S8_subtilisin-rel"/>
</dbReference>